<evidence type="ECO:0000313" key="5">
    <source>
        <dbReference type="Proteomes" id="UP000094389"/>
    </source>
</evidence>
<name>A0A1E4S2F1_CYBJN</name>
<evidence type="ECO:0000259" key="3">
    <source>
        <dbReference type="Pfam" id="PF10297"/>
    </source>
</evidence>
<dbReference type="OMA" id="KQERECF"/>
<dbReference type="AlphaFoldDB" id="A0A1E4S2F1"/>
<evidence type="ECO:0000256" key="2">
    <source>
        <dbReference type="SAM" id="MobiDB-lite"/>
    </source>
</evidence>
<dbReference type="STRING" id="983966.A0A1E4S2F1"/>
<evidence type="ECO:0000313" key="4">
    <source>
        <dbReference type="EMBL" id="ODV73602.1"/>
    </source>
</evidence>
<keyword evidence="1" id="KW-0539">Nucleus</keyword>
<dbReference type="InterPro" id="IPR018287">
    <property type="entry name" value="Hap4_TF_heteromerisation"/>
</dbReference>
<dbReference type="GO" id="GO:0005634">
    <property type="term" value="C:nucleus"/>
    <property type="evidence" value="ECO:0007669"/>
    <property type="project" value="InterPro"/>
</dbReference>
<sequence length="244" mass="27598">MMNSKPMHQSPLNIQSVSTPTVIKTSKQWVLPPRPRPGRKPNSAGCQQTQKKEPKKSYKKKSDQSKADKAVINPIEIALKKIKDENQSLKVELSKLVSDLKALQEQTPDEDDHLIHKKRSESVVDSEEDETSSQISTPSLMSSSSYMSASTSSLDSIKEEQTLKIDDFLTTSFFESSSNSITSDFPPSLPSLRAKKTENAFEFNFLKQESMKQQEVMKNEGYDPLFQSVNPDAMDVDIEFWSWK</sequence>
<dbReference type="GO" id="GO:0006355">
    <property type="term" value="P:regulation of DNA-templated transcription"/>
    <property type="evidence" value="ECO:0007669"/>
    <property type="project" value="InterPro"/>
</dbReference>
<gene>
    <name evidence="4" type="ORF">CYBJADRAFT_87069</name>
</gene>
<feature type="region of interest" description="Disordered" evidence="2">
    <location>
        <begin position="104"/>
        <end position="152"/>
    </location>
</feature>
<feature type="compositionally biased region" description="Basic and acidic residues" evidence="2">
    <location>
        <begin position="50"/>
        <end position="69"/>
    </location>
</feature>
<proteinExistence type="predicted"/>
<protein>
    <recommendedName>
        <fullName evidence="3">Hap4 transcription factor heteromerisation domain-containing protein</fullName>
    </recommendedName>
</protein>
<dbReference type="OrthoDB" id="3981308at2759"/>
<feature type="compositionally biased region" description="Low complexity" evidence="2">
    <location>
        <begin position="132"/>
        <end position="152"/>
    </location>
</feature>
<dbReference type="RefSeq" id="XP_020070641.1">
    <property type="nucleotide sequence ID" value="XM_020217978.1"/>
</dbReference>
<feature type="compositionally biased region" description="Polar residues" evidence="2">
    <location>
        <begin position="1"/>
        <end position="28"/>
    </location>
</feature>
<organism evidence="4 5">
    <name type="scientific">Cyberlindnera jadinii (strain ATCC 18201 / CBS 1600 / BCRC 20928 / JCM 3617 / NBRC 0987 / NRRL Y-1542)</name>
    <name type="common">Torula yeast</name>
    <name type="synonym">Candida utilis</name>
    <dbReference type="NCBI Taxonomy" id="983966"/>
    <lineage>
        <taxon>Eukaryota</taxon>
        <taxon>Fungi</taxon>
        <taxon>Dikarya</taxon>
        <taxon>Ascomycota</taxon>
        <taxon>Saccharomycotina</taxon>
        <taxon>Saccharomycetes</taxon>
        <taxon>Phaffomycetales</taxon>
        <taxon>Phaffomycetaceae</taxon>
        <taxon>Cyberlindnera</taxon>
    </lineage>
</organism>
<evidence type="ECO:0000256" key="1">
    <source>
        <dbReference type="ARBA" id="ARBA00023242"/>
    </source>
</evidence>
<feature type="region of interest" description="Disordered" evidence="2">
    <location>
        <begin position="1"/>
        <end position="70"/>
    </location>
</feature>
<accession>A0A1E4S2F1</accession>
<dbReference type="EMBL" id="KV453930">
    <property type="protein sequence ID" value="ODV73602.1"/>
    <property type="molecule type" value="Genomic_DNA"/>
</dbReference>
<keyword evidence="5" id="KW-1185">Reference proteome</keyword>
<dbReference type="Proteomes" id="UP000094389">
    <property type="component" value="Unassembled WGS sequence"/>
</dbReference>
<reference evidence="4 5" key="1">
    <citation type="journal article" date="2016" name="Proc. Natl. Acad. Sci. U.S.A.">
        <title>Comparative genomics of biotechnologically important yeasts.</title>
        <authorList>
            <person name="Riley R."/>
            <person name="Haridas S."/>
            <person name="Wolfe K.H."/>
            <person name="Lopes M.R."/>
            <person name="Hittinger C.T."/>
            <person name="Goeker M."/>
            <person name="Salamov A.A."/>
            <person name="Wisecaver J.H."/>
            <person name="Long T.M."/>
            <person name="Calvey C.H."/>
            <person name="Aerts A.L."/>
            <person name="Barry K.W."/>
            <person name="Choi C."/>
            <person name="Clum A."/>
            <person name="Coughlan A.Y."/>
            <person name="Deshpande S."/>
            <person name="Douglass A.P."/>
            <person name="Hanson S.J."/>
            <person name="Klenk H.-P."/>
            <person name="LaButti K.M."/>
            <person name="Lapidus A."/>
            <person name="Lindquist E.A."/>
            <person name="Lipzen A.M."/>
            <person name="Meier-Kolthoff J.P."/>
            <person name="Ohm R.A."/>
            <person name="Otillar R.P."/>
            <person name="Pangilinan J.L."/>
            <person name="Peng Y."/>
            <person name="Rokas A."/>
            <person name="Rosa C.A."/>
            <person name="Scheuner C."/>
            <person name="Sibirny A.A."/>
            <person name="Slot J.C."/>
            <person name="Stielow J.B."/>
            <person name="Sun H."/>
            <person name="Kurtzman C.P."/>
            <person name="Blackwell M."/>
            <person name="Grigoriev I.V."/>
            <person name="Jeffries T.W."/>
        </authorList>
    </citation>
    <scope>NUCLEOTIDE SEQUENCE [LARGE SCALE GENOMIC DNA]</scope>
    <source>
        <strain evidence="5">ATCC 18201 / CBS 1600 / BCRC 20928 / JCM 3617 / NBRC 0987 / NRRL Y-1542</strain>
    </source>
</reference>
<dbReference type="Pfam" id="PF10297">
    <property type="entry name" value="Hap4_Hap_bind"/>
    <property type="match status" value="1"/>
</dbReference>
<dbReference type="GeneID" id="30992374"/>
<feature type="domain" description="Hap4 transcription factor heteromerisation" evidence="3">
    <location>
        <begin position="25"/>
        <end position="41"/>
    </location>
</feature>